<evidence type="ECO:0008006" key="4">
    <source>
        <dbReference type="Google" id="ProtNLM"/>
    </source>
</evidence>
<dbReference type="Proteomes" id="UP001451303">
    <property type="component" value="Unassembled WGS sequence"/>
</dbReference>
<dbReference type="EMBL" id="JAVLET010000004">
    <property type="protein sequence ID" value="KAL0470559.1"/>
    <property type="molecule type" value="Genomic_DNA"/>
</dbReference>
<feature type="transmembrane region" description="Helical" evidence="1">
    <location>
        <begin position="15"/>
        <end position="33"/>
    </location>
</feature>
<protein>
    <recommendedName>
        <fullName evidence="4">Secreted protein</fullName>
    </recommendedName>
</protein>
<evidence type="ECO:0000313" key="3">
    <source>
        <dbReference type="Proteomes" id="UP001451303"/>
    </source>
</evidence>
<feature type="transmembrane region" description="Helical" evidence="1">
    <location>
        <begin position="45"/>
        <end position="62"/>
    </location>
</feature>
<keyword evidence="3" id="KW-1185">Reference proteome</keyword>
<organism evidence="2 3">
    <name type="scientific">Neurospora intermedia</name>
    <dbReference type="NCBI Taxonomy" id="5142"/>
    <lineage>
        <taxon>Eukaryota</taxon>
        <taxon>Fungi</taxon>
        <taxon>Dikarya</taxon>
        <taxon>Ascomycota</taxon>
        <taxon>Pezizomycotina</taxon>
        <taxon>Sordariomycetes</taxon>
        <taxon>Sordariomycetidae</taxon>
        <taxon>Sordariales</taxon>
        <taxon>Sordariaceae</taxon>
        <taxon>Neurospora</taxon>
    </lineage>
</organism>
<keyword evidence="1" id="KW-1133">Transmembrane helix</keyword>
<sequence>MLSCVIVDFWLPSPFILFVFFFLFSNPLSFCWNHEISKVRVSGKLTRSHIVGVFCVFHLQLYV</sequence>
<comment type="caution">
    <text evidence="2">The sequence shown here is derived from an EMBL/GenBank/DDBJ whole genome shotgun (WGS) entry which is preliminary data.</text>
</comment>
<evidence type="ECO:0000256" key="1">
    <source>
        <dbReference type="SAM" id="Phobius"/>
    </source>
</evidence>
<proteinExistence type="predicted"/>
<keyword evidence="1" id="KW-0472">Membrane</keyword>
<gene>
    <name evidence="2" type="ORF">QR685DRAFT_523967</name>
</gene>
<name>A0ABR3DD10_NEUIN</name>
<accession>A0ABR3DD10</accession>
<keyword evidence="1" id="KW-0812">Transmembrane</keyword>
<reference evidence="2 3" key="1">
    <citation type="submission" date="2023-09" db="EMBL/GenBank/DDBJ databases">
        <title>Multi-omics analysis of a traditional fermented food reveals byproduct-associated fungal strains for waste-to-food upcycling.</title>
        <authorList>
            <consortium name="Lawrence Berkeley National Laboratory"/>
            <person name="Rekdal V.M."/>
            <person name="Villalobos-Escobedo J.M."/>
            <person name="Rodriguez-Valeron N."/>
            <person name="Garcia M.O."/>
            <person name="Vasquez D.P."/>
            <person name="Damayanti I."/>
            <person name="Sorensen P.M."/>
            <person name="Baidoo E.E."/>
            <person name="De Carvalho A.C."/>
            <person name="Riley R."/>
            <person name="Lipzen A."/>
            <person name="He G."/>
            <person name="Yan M."/>
            <person name="Haridas S."/>
            <person name="Daum C."/>
            <person name="Yoshinaga Y."/>
            <person name="Ng V."/>
            <person name="Grigoriev I.V."/>
            <person name="Munk R."/>
            <person name="Nuraida L."/>
            <person name="Wijaya C.H."/>
            <person name="Morales P.-C."/>
            <person name="Keasling J.D."/>
        </authorList>
    </citation>
    <scope>NUCLEOTIDE SEQUENCE [LARGE SCALE GENOMIC DNA]</scope>
    <source>
        <strain evidence="2 3">FGSC 2613</strain>
    </source>
</reference>
<evidence type="ECO:0000313" key="2">
    <source>
        <dbReference type="EMBL" id="KAL0470559.1"/>
    </source>
</evidence>